<evidence type="ECO:0000313" key="2">
    <source>
        <dbReference type="EMBL" id="GGB50918.1"/>
    </source>
</evidence>
<dbReference type="SUPFAM" id="SSF54975">
    <property type="entry name" value="Acylphosphatase/BLUF domain-like"/>
    <property type="match status" value="1"/>
</dbReference>
<reference evidence="3" key="1">
    <citation type="journal article" date="2019" name="Int. J. Syst. Evol. Microbiol.">
        <title>The Global Catalogue of Microorganisms (GCM) 10K type strain sequencing project: providing services to taxonomists for standard genome sequencing and annotation.</title>
        <authorList>
            <consortium name="The Broad Institute Genomics Platform"/>
            <consortium name="The Broad Institute Genome Sequencing Center for Infectious Disease"/>
            <person name="Wu L."/>
            <person name="Ma J."/>
        </authorList>
    </citation>
    <scope>NUCLEOTIDE SEQUENCE [LARGE SCALE GENOMIC DNA]</scope>
    <source>
        <strain evidence="3">CGMCC 1.12851</strain>
    </source>
</reference>
<dbReference type="Proteomes" id="UP000614261">
    <property type="component" value="Unassembled WGS sequence"/>
</dbReference>
<sequence length="135" mass="15013">MSDGPAIEQILYISTVAPNEKIDLGSILTAARRHNRANNITGLLMFNGKRFLQVLEGPADAIGATFDRISRDSRHRGQVLLARKAIERREFGDWSMGFKDKTDQDNAALYDTICAKVADVHPSLRAELTAFARQI</sequence>
<dbReference type="Pfam" id="PF04940">
    <property type="entry name" value="BLUF"/>
    <property type="match status" value="1"/>
</dbReference>
<evidence type="ECO:0000313" key="3">
    <source>
        <dbReference type="Proteomes" id="UP000614261"/>
    </source>
</evidence>
<proteinExistence type="predicted"/>
<gene>
    <name evidence="2" type="ORF">GCM10010833_02040</name>
</gene>
<dbReference type="InterPro" id="IPR036046">
    <property type="entry name" value="Acylphosphatase-like_dom_sf"/>
</dbReference>
<evidence type="ECO:0000259" key="1">
    <source>
        <dbReference type="PROSITE" id="PS50925"/>
    </source>
</evidence>
<dbReference type="SMART" id="SM01034">
    <property type="entry name" value="BLUF"/>
    <property type="match status" value="1"/>
</dbReference>
<protein>
    <recommendedName>
        <fullName evidence="1">BLUF domain-containing protein</fullName>
    </recommendedName>
</protein>
<dbReference type="Gene3D" id="3.30.70.100">
    <property type="match status" value="1"/>
</dbReference>
<name>A0ABQ1IUM1_9SPHN</name>
<accession>A0ABQ1IUM1</accession>
<feature type="domain" description="BLUF" evidence="1">
    <location>
        <begin position="7"/>
        <end position="97"/>
    </location>
</feature>
<keyword evidence="3" id="KW-1185">Reference proteome</keyword>
<dbReference type="PROSITE" id="PS50925">
    <property type="entry name" value="BLUF"/>
    <property type="match status" value="1"/>
</dbReference>
<dbReference type="InterPro" id="IPR007024">
    <property type="entry name" value="BLUF_domain"/>
</dbReference>
<dbReference type="EMBL" id="BMGD01000001">
    <property type="protein sequence ID" value="GGB50918.1"/>
    <property type="molecule type" value="Genomic_DNA"/>
</dbReference>
<comment type="caution">
    <text evidence="2">The sequence shown here is derived from an EMBL/GenBank/DDBJ whole genome shotgun (WGS) entry which is preliminary data.</text>
</comment>
<dbReference type="RefSeq" id="WP_188512510.1">
    <property type="nucleotide sequence ID" value="NZ_BMGD01000001.1"/>
</dbReference>
<organism evidence="2 3">
    <name type="scientific">Blastomonas aquatica</name>
    <dbReference type="NCBI Taxonomy" id="1510276"/>
    <lineage>
        <taxon>Bacteria</taxon>
        <taxon>Pseudomonadati</taxon>
        <taxon>Pseudomonadota</taxon>
        <taxon>Alphaproteobacteria</taxon>
        <taxon>Sphingomonadales</taxon>
        <taxon>Sphingomonadaceae</taxon>
        <taxon>Blastomonas</taxon>
    </lineage>
</organism>